<dbReference type="eggNOG" id="COG4733">
    <property type="taxonomic scope" value="Bacteria"/>
</dbReference>
<protein>
    <recommendedName>
        <fullName evidence="5">DUF2341 domain-containing protein</fullName>
    </recommendedName>
</protein>
<dbReference type="HOGENOM" id="CLU_470764_0_0_10"/>
<sequence>MIQFKVTNSTLKKGFFCLLVPTTLLLNTRLTAQPAGYTYGKAITLKGSQITGALSNFPVLISFTDPALKTTAFAGGRLQNANGYDVIFTLQDCSTVLPMQLEKYTASTGEYVAWVKLPALAAATNKVIHMYYGKTGVVADPSSTAVWDANYMGVWHFNNSVNDGTSNARNLTNTGTTNLLSTSGTSKIGDSRRLDNTPFAQSSSGTIKYLQLPTGMFTGVTNFTFEGWVYLETVATSWERVFDFGRNTQFNMFLTTSMGTGTGAAGIKRFAITINNSGSEERLSSTTSTGTAAWHHFAVTINAGTTTGVLYYDGVADVTNTVTLTPNSLGTNNANYFGRSQYGTDEGLYGTFDEFRVSNSTRSAAWISTSYNNQNNPAGFYTVTAELTAAALCSTLPIKISSFAASPNANGTATISWTAEQENAGDKYILERSANGSNWETVKTINATGNAGPQKYTTQDLNPIYPVTYYRIQQVEANNTITYTQIISVKLNGDAFNNNGFMVSPNPARQQLQLAFPGNVLPQQTRVELISYMGVKVPVQPAFNGNIISLHLPQLANGVYFLNVYLNNIKHTQKILITQ</sequence>
<dbReference type="InterPro" id="IPR026444">
    <property type="entry name" value="Secre_tail"/>
</dbReference>
<proteinExistence type="predicted"/>
<evidence type="ECO:0000259" key="2">
    <source>
        <dbReference type="Pfam" id="PF18962"/>
    </source>
</evidence>
<dbReference type="STRING" id="700598.Niako_5872"/>
<reference evidence="3 4" key="1">
    <citation type="submission" date="2011-12" db="EMBL/GenBank/DDBJ databases">
        <title>The complete genome of Niastella koreensis GR20-10.</title>
        <authorList>
            <consortium name="US DOE Joint Genome Institute (JGI-PGF)"/>
            <person name="Lucas S."/>
            <person name="Han J."/>
            <person name="Lapidus A."/>
            <person name="Bruce D."/>
            <person name="Goodwin L."/>
            <person name="Pitluck S."/>
            <person name="Peters L."/>
            <person name="Kyrpides N."/>
            <person name="Mavromatis K."/>
            <person name="Ivanova N."/>
            <person name="Mikhailova N."/>
            <person name="Davenport K."/>
            <person name="Saunders E."/>
            <person name="Detter J.C."/>
            <person name="Tapia R."/>
            <person name="Han C."/>
            <person name="Land M."/>
            <person name="Hauser L."/>
            <person name="Markowitz V."/>
            <person name="Cheng J.-F."/>
            <person name="Hugenholtz P."/>
            <person name="Woyke T."/>
            <person name="Wu D."/>
            <person name="Tindall B."/>
            <person name="Pomrenke H."/>
            <person name="Brambilla E."/>
            <person name="Klenk H.-P."/>
            <person name="Eisen J.A."/>
        </authorList>
    </citation>
    <scope>NUCLEOTIDE SEQUENCE [LARGE SCALE GENOMIC DNA]</scope>
    <source>
        <strain evidence="4">DSM 17620 / KACC 11465 / NBRC 106392 / GR20-10</strain>
    </source>
</reference>
<organism evidence="3 4">
    <name type="scientific">Niastella koreensis (strain DSM 17620 / KACC 11465 / NBRC 106392 / GR20-10)</name>
    <dbReference type="NCBI Taxonomy" id="700598"/>
    <lineage>
        <taxon>Bacteria</taxon>
        <taxon>Pseudomonadati</taxon>
        <taxon>Bacteroidota</taxon>
        <taxon>Chitinophagia</taxon>
        <taxon>Chitinophagales</taxon>
        <taxon>Chitinophagaceae</taxon>
        <taxon>Niastella</taxon>
    </lineage>
</organism>
<dbReference type="eggNOG" id="COG3533">
    <property type="taxonomic scope" value="Bacteria"/>
</dbReference>
<dbReference type="GO" id="GO:0005975">
    <property type="term" value="P:carbohydrate metabolic process"/>
    <property type="evidence" value="ECO:0007669"/>
    <property type="project" value="UniProtKB-ARBA"/>
</dbReference>
<feature type="domain" description="Secretion system C-terminal sorting" evidence="2">
    <location>
        <begin position="504"/>
        <end position="577"/>
    </location>
</feature>
<dbReference type="AlphaFoldDB" id="G8TQ88"/>
<evidence type="ECO:0000259" key="1">
    <source>
        <dbReference type="Pfam" id="PF10102"/>
    </source>
</evidence>
<dbReference type="KEGG" id="nko:Niako_5872"/>
<evidence type="ECO:0008006" key="5">
    <source>
        <dbReference type="Google" id="ProtNLM"/>
    </source>
</evidence>
<dbReference type="Gene3D" id="2.60.120.200">
    <property type="match status" value="1"/>
</dbReference>
<dbReference type="Pfam" id="PF18962">
    <property type="entry name" value="Por_Secre_tail"/>
    <property type="match status" value="1"/>
</dbReference>
<evidence type="ECO:0000313" key="4">
    <source>
        <dbReference type="Proteomes" id="UP000005438"/>
    </source>
</evidence>
<evidence type="ECO:0000313" key="3">
    <source>
        <dbReference type="EMBL" id="AEW02102.1"/>
    </source>
</evidence>
<dbReference type="EMBL" id="CP003178">
    <property type="protein sequence ID" value="AEW02102.1"/>
    <property type="molecule type" value="Genomic_DNA"/>
</dbReference>
<dbReference type="Gene3D" id="2.60.40.10">
    <property type="entry name" value="Immunoglobulins"/>
    <property type="match status" value="1"/>
</dbReference>
<accession>G8TQ88</accession>
<feature type="domain" description="DUF2341" evidence="1">
    <location>
        <begin position="82"/>
        <end position="147"/>
    </location>
</feature>
<gene>
    <name evidence="3" type="ordered locus">Niako_5872</name>
</gene>
<dbReference type="InterPro" id="IPR013783">
    <property type="entry name" value="Ig-like_fold"/>
</dbReference>
<dbReference type="GO" id="GO:0004553">
    <property type="term" value="F:hydrolase activity, hydrolyzing O-glycosyl compounds"/>
    <property type="evidence" value="ECO:0007669"/>
    <property type="project" value="UniProtKB-ARBA"/>
</dbReference>
<dbReference type="Pfam" id="PF10102">
    <property type="entry name" value="DUF2341"/>
    <property type="match status" value="1"/>
</dbReference>
<dbReference type="SUPFAM" id="SSF49899">
    <property type="entry name" value="Concanavalin A-like lectins/glucanases"/>
    <property type="match status" value="1"/>
</dbReference>
<dbReference type="OrthoDB" id="101122at2"/>
<name>G8TQ88_NIAKG</name>
<dbReference type="InterPro" id="IPR018765">
    <property type="entry name" value="DUF2341"/>
</dbReference>
<dbReference type="Pfam" id="PF13385">
    <property type="entry name" value="Laminin_G_3"/>
    <property type="match status" value="1"/>
</dbReference>
<dbReference type="Proteomes" id="UP000005438">
    <property type="component" value="Chromosome"/>
</dbReference>
<dbReference type="NCBIfam" id="TIGR04183">
    <property type="entry name" value="Por_Secre_tail"/>
    <property type="match status" value="1"/>
</dbReference>
<dbReference type="InterPro" id="IPR013320">
    <property type="entry name" value="ConA-like_dom_sf"/>
</dbReference>